<accession>A0ABW2RTS0</accession>
<feature type="domain" description="Bacterial transcriptional activator" evidence="2">
    <location>
        <begin position="105"/>
        <end position="243"/>
    </location>
</feature>
<proteinExistence type="predicted"/>
<comment type="caution">
    <text evidence="3">The sequence shown here is derived from an EMBL/GenBank/DDBJ whole genome shotgun (WGS) entry which is preliminary data.</text>
</comment>
<dbReference type="InterPro" id="IPR011990">
    <property type="entry name" value="TPR-like_helical_dom_sf"/>
</dbReference>
<evidence type="ECO:0000256" key="1">
    <source>
        <dbReference type="SAM" id="MobiDB-lite"/>
    </source>
</evidence>
<evidence type="ECO:0000259" key="2">
    <source>
        <dbReference type="SMART" id="SM01043"/>
    </source>
</evidence>
<dbReference type="SUPFAM" id="SSF46894">
    <property type="entry name" value="C-terminal effector domain of the bipartite response regulators"/>
    <property type="match status" value="1"/>
</dbReference>
<dbReference type="SMART" id="SM01043">
    <property type="entry name" value="BTAD"/>
    <property type="match status" value="1"/>
</dbReference>
<protein>
    <submittedName>
        <fullName evidence="3">BTAD domain-containing putative transcriptional regulator</fullName>
    </submittedName>
</protein>
<dbReference type="Gene3D" id="1.10.10.10">
    <property type="entry name" value="Winged helix-like DNA-binding domain superfamily/Winged helix DNA-binding domain"/>
    <property type="match status" value="1"/>
</dbReference>
<gene>
    <name evidence="3" type="ORF">ACFQS9_04185</name>
</gene>
<sequence length="729" mass="79202">MEQLHIQLLGGFRVTVGAREIADGEWHLRKAKALVKLLALAPGHALQREQVLEILWPDLDPEAAAGQLRKALHEARRVLVRDPAATYRYLESGELLRLRRGTAWVDVQQFEDAALHARRTGDPSDYQAAIDLYAGDLLPEDLYEDWAAAYAGPLRAEVIALLLEQAKLMEARARFDEAGATLRRIRLLDPVHEEAGAALMRVCALAGRRHDALLAYDQLAQTLRRELGTDPGPETVRLFEQIRSGADLEPQLTSDLWEQVGDLRLTSGDFGGSAAAFVASLGGAGESPDRTGREARLHRKAAQSFVMNSDPLSAGPHLDAAERLLAGRPDEPESGRVLRVRADLQWAVGRGDEGLARESRYRAALETAEASLRIATRHGLSDDIAEAHETLAIVHHLRGEWREGLKIEIERLGSATGSEPHLERIFEFHCCIGEYHLYGDLLRDSVEDYARATLQLALDKGARHAQAFAWCLLGESLLLQGRWDEAQACLERSTATYAELDARSGVLPWQRLAELAASRGDSERAADCLRQGMGLATVTPLASHAWGRLYATAAFDALERGDPAEAVRAVRAAAAAGAHYGECPSCTALLNPMAAEAFAALDDRPAVAAYVHEAERVAGSFQSAAWSAMAQAAAGSQALTDGDRATARRCFLEAADLYDQARQPFWAARTRAQAARTGAGGPADRDLLEEASRVFERLGATRELADAGRPSTRHAGERDGNALGGTWGT</sequence>
<dbReference type="PANTHER" id="PTHR35807:SF2">
    <property type="entry name" value="TRANSCRIPTIONAL ACTIVATOR DOMAIN"/>
    <property type="match status" value="1"/>
</dbReference>
<dbReference type="SUPFAM" id="SSF48452">
    <property type="entry name" value="TPR-like"/>
    <property type="match status" value="2"/>
</dbReference>
<dbReference type="Gene3D" id="1.25.40.10">
    <property type="entry name" value="Tetratricopeptide repeat domain"/>
    <property type="match status" value="2"/>
</dbReference>
<dbReference type="InterPro" id="IPR036388">
    <property type="entry name" value="WH-like_DNA-bd_sf"/>
</dbReference>
<dbReference type="InterPro" id="IPR051677">
    <property type="entry name" value="AfsR-DnrI-RedD_regulator"/>
</dbReference>
<dbReference type="Proteomes" id="UP001596484">
    <property type="component" value="Unassembled WGS sequence"/>
</dbReference>
<dbReference type="RefSeq" id="WP_378401873.1">
    <property type="nucleotide sequence ID" value="NZ_JBHTCS010000007.1"/>
</dbReference>
<organism evidence="3 4">
    <name type="scientific">Rhodococcus daqingensis</name>
    <dbReference type="NCBI Taxonomy" id="2479363"/>
    <lineage>
        <taxon>Bacteria</taxon>
        <taxon>Bacillati</taxon>
        <taxon>Actinomycetota</taxon>
        <taxon>Actinomycetes</taxon>
        <taxon>Mycobacteriales</taxon>
        <taxon>Nocardiaceae</taxon>
        <taxon>Rhodococcus</taxon>
    </lineage>
</organism>
<dbReference type="InterPro" id="IPR005158">
    <property type="entry name" value="BTAD"/>
</dbReference>
<evidence type="ECO:0000313" key="3">
    <source>
        <dbReference type="EMBL" id="MFC7447086.1"/>
    </source>
</evidence>
<name>A0ABW2RTS0_9NOCA</name>
<evidence type="ECO:0000313" key="4">
    <source>
        <dbReference type="Proteomes" id="UP001596484"/>
    </source>
</evidence>
<feature type="region of interest" description="Disordered" evidence="1">
    <location>
        <begin position="702"/>
        <end position="729"/>
    </location>
</feature>
<keyword evidence="4" id="KW-1185">Reference proteome</keyword>
<dbReference type="PANTHER" id="PTHR35807">
    <property type="entry name" value="TRANSCRIPTIONAL REGULATOR REDD-RELATED"/>
    <property type="match status" value="1"/>
</dbReference>
<reference evidence="4" key="1">
    <citation type="journal article" date="2019" name="Int. J. Syst. Evol. Microbiol.">
        <title>The Global Catalogue of Microorganisms (GCM) 10K type strain sequencing project: providing services to taxonomists for standard genome sequencing and annotation.</title>
        <authorList>
            <consortium name="The Broad Institute Genomics Platform"/>
            <consortium name="The Broad Institute Genome Sequencing Center for Infectious Disease"/>
            <person name="Wu L."/>
            <person name="Ma J."/>
        </authorList>
    </citation>
    <scope>NUCLEOTIDE SEQUENCE [LARGE SCALE GENOMIC DNA]</scope>
    <source>
        <strain evidence="4">ICMP 19430</strain>
    </source>
</reference>
<dbReference type="EMBL" id="JBHTCS010000007">
    <property type="protein sequence ID" value="MFC7447086.1"/>
    <property type="molecule type" value="Genomic_DNA"/>
</dbReference>
<dbReference type="Pfam" id="PF03704">
    <property type="entry name" value="BTAD"/>
    <property type="match status" value="1"/>
</dbReference>
<dbReference type="InterPro" id="IPR016032">
    <property type="entry name" value="Sig_transdc_resp-reg_C-effctor"/>
</dbReference>